<sequence length="681" mass="73645">MMTPRRMTLLTGLLAALLAAGCGYHMGAPETACSSMVPGHGSAPQQTAMPYTVSVSNTTLRQGRRLMVNLKRGQLLPFKGFFVQARRVRDPNLPAVGRFYTKQHALVRCGSTPASSITHADGKPKDEVTLLWESPDDLDEDVEFRVTMVQNFQTFWVGGRSEPVRVSASGREPPQPAAAAAAAPAPAATTAVPDPEEDEEHDMTDILVGSRRKRPGRTTTEAPCSEDCEQPTTSAALSSRSGISSVFDDCLLSKGCFARTAGCIQERNCDLMVTYRRLRSGQFRMQLFGRYQPGRYLAVGLSDDRAMGDDAVIYCASTNDGRFQILHAYNFGHESSIPIRASSKEGLLVSDVTSQYRDGLLICEFTHSARFTIRGQDFDLGKDGLHLMIASGTTSADVERRPQYHLGTKRVTGAPVPLSSSAGGARVYGAASDSGTLYRAHGALMIVAWLGTASLGMMLARYFKQTWVGRKVAGLDLWFVAHRNLMVLTVLCSLAGLVCILVQLEGWTSTPTSVNPHPLLGIICIALAFVQPFMALFRCAPTASRRPVFNWLHWLVGSAAHLLGIITIFLAVTLPAAQLPFWTYWVLAAFVVMHVVTHLVLSTQQCAADRAARQKNSSEAYSMRDMGANGVKGGPSGAQGDAQGSTLRRLVLAVYTLATLTVVILLVVMVTLAPADAWGQS</sequence>
<evidence type="ECO:0000256" key="17">
    <source>
        <dbReference type="ARBA" id="ARBA00023136"/>
    </source>
</evidence>
<feature type="transmembrane region" description="Helical" evidence="20">
    <location>
        <begin position="551"/>
        <end position="576"/>
    </location>
</feature>
<feature type="transmembrane region" description="Helical" evidence="20">
    <location>
        <begin position="650"/>
        <end position="673"/>
    </location>
</feature>
<keyword evidence="26" id="KW-1185">Reference proteome</keyword>
<dbReference type="Pfam" id="PF03188">
    <property type="entry name" value="Cytochrom_B561"/>
    <property type="match status" value="1"/>
</dbReference>
<evidence type="ECO:0000256" key="11">
    <source>
        <dbReference type="ARBA" id="ARBA00022729"/>
    </source>
</evidence>
<comment type="subcellular location">
    <subcellularLocation>
        <location evidence="2">Membrane</location>
        <topology evidence="2">Multi-pass membrane protein</topology>
    </subcellularLocation>
    <subcellularLocation>
        <location evidence="3">Secreted</location>
    </subcellularLocation>
</comment>
<evidence type="ECO:0000256" key="9">
    <source>
        <dbReference type="ARBA" id="ARBA00022588"/>
    </source>
</evidence>
<feature type="signal peptide" evidence="21">
    <location>
        <begin position="1"/>
        <end position="23"/>
    </location>
</feature>
<evidence type="ECO:0000256" key="12">
    <source>
        <dbReference type="ARBA" id="ARBA00022859"/>
    </source>
</evidence>
<dbReference type="PANTHER" id="PTHR45828">
    <property type="entry name" value="CYTOCHROME B561/FERRIC REDUCTASE TRANSMEMBRANE"/>
    <property type="match status" value="1"/>
</dbReference>
<evidence type="ECO:0000256" key="19">
    <source>
        <dbReference type="SAM" id="MobiDB-lite"/>
    </source>
</evidence>
<feature type="compositionally biased region" description="Low complexity" evidence="19">
    <location>
        <begin position="177"/>
        <end position="191"/>
    </location>
</feature>
<accession>A0A6A4VPH6</accession>
<keyword evidence="11 21" id="KW-0732">Signal</keyword>
<evidence type="ECO:0000256" key="4">
    <source>
        <dbReference type="ARBA" id="ARBA00008501"/>
    </source>
</evidence>
<dbReference type="OrthoDB" id="6372137at2759"/>
<dbReference type="CDD" id="cd08544">
    <property type="entry name" value="Reeler"/>
    <property type="match status" value="1"/>
</dbReference>
<evidence type="ECO:0000259" key="22">
    <source>
        <dbReference type="PROSITE" id="PS50836"/>
    </source>
</evidence>
<keyword evidence="18" id="KW-0325">Glycoprotein</keyword>
<evidence type="ECO:0000259" key="23">
    <source>
        <dbReference type="PROSITE" id="PS50939"/>
    </source>
</evidence>
<keyword evidence="13" id="KW-0249">Electron transport</keyword>
<evidence type="ECO:0000259" key="24">
    <source>
        <dbReference type="PROSITE" id="PS51019"/>
    </source>
</evidence>
<dbReference type="SMART" id="SM00664">
    <property type="entry name" value="DoH"/>
    <property type="match status" value="1"/>
</dbReference>
<evidence type="ECO:0000256" key="18">
    <source>
        <dbReference type="ARBA" id="ARBA00023180"/>
    </source>
</evidence>
<feature type="transmembrane region" description="Helical" evidence="20">
    <location>
        <begin position="519"/>
        <end position="539"/>
    </location>
</feature>
<dbReference type="GO" id="GO:0016020">
    <property type="term" value="C:membrane"/>
    <property type="evidence" value="ECO:0007669"/>
    <property type="project" value="UniProtKB-SubCell"/>
</dbReference>
<evidence type="ECO:0000256" key="8">
    <source>
        <dbReference type="ARBA" id="ARBA00022529"/>
    </source>
</evidence>
<evidence type="ECO:0000256" key="6">
    <source>
        <dbReference type="ARBA" id="ARBA00022448"/>
    </source>
</evidence>
<feature type="region of interest" description="Disordered" evidence="19">
    <location>
        <begin position="164"/>
        <end position="236"/>
    </location>
</feature>
<dbReference type="CDD" id="cd08760">
    <property type="entry name" value="Cyt_b561_FRRS1_like"/>
    <property type="match status" value="1"/>
</dbReference>
<evidence type="ECO:0000256" key="20">
    <source>
        <dbReference type="SAM" id="Phobius"/>
    </source>
</evidence>
<dbReference type="InterPro" id="IPR005018">
    <property type="entry name" value="DOMON_domain"/>
</dbReference>
<feature type="domain" description="DOMON" evidence="22">
    <location>
        <begin position="269"/>
        <end position="392"/>
    </location>
</feature>
<comment type="cofactor">
    <cofactor evidence="1">
        <name>heme b</name>
        <dbReference type="ChEBI" id="CHEBI:60344"/>
    </cofactor>
</comment>
<keyword evidence="9" id="KW-0399">Innate immunity</keyword>
<keyword evidence="16" id="KW-0044">Antibiotic</keyword>
<gene>
    <name evidence="25" type="ORF">FJT64_009441</name>
</gene>
<dbReference type="GO" id="GO:0042742">
    <property type="term" value="P:defense response to bacterium"/>
    <property type="evidence" value="ECO:0007669"/>
    <property type="project" value="UniProtKB-KW"/>
</dbReference>
<evidence type="ECO:0000256" key="14">
    <source>
        <dbReference type="ARBA" id="ARBA00022989"/>
    </source>
</evidence>
<dbReference type="EMBL" id="VIIS01001802">
    <property type="protein sequence ID" value="KAF0292622.1"/>
    <property type="molecule type" value="Genomic_DNA"/>
</dbReference>
<feature type="domain" description="Cytochrome b561" evidence="23">
    <location>
        <begin position="402"/>
        <end position="607"/>
    </location>
</feature>
<evidence type="ECO:0000256" key="7">
    <source>
        <dbReference type="ARBA" id="ARBA00022525"/>
    </source>
</evidence>
<dbReference type="InterPro" id="IPR051237">
    <property type="entry name" value="Ferric-chelate_Red/DefProt"/>
</dbReference>
<dbReference type="GO" id="GO:0045087">
    <property type="term" value="P:innate immune response"/>
    <property type="evidence" value="ECO:0007669"/>
    <property type="project" value="UniProtKB-KW"/>
</dbReference>
<dbReference type="AlphaFoldDB" id="A0A6A4VPH6"/>
<dbReference type="GO" id="GO:0005576">
    <property type="term" value="C:extracellular region"/>
    <property type="evidence" value="ECO:0007669"/>
    <property type="project" value="UniProtKB-SubCell"/>
</dbReference>
<evidence type="ECO:0000256" key="10">
    <source>
        <dbReference type="ARBA" id="ARBA00022692"/>
    </source>
</evidence>
<evidence type="ECO:0000256" key="2">
    <source>
        <dbReference type="ARBA" id="ARBA00004141"/>
    </source>
</evidence>
<evidence type="ECO:0000256" key="15">
    <source>
        <dbReference type="ARBA" id="ARBA00023004"/>
    </source>
</evidence>
<feature type="transmembrane region" description="Helical" evidence="20">
    <location>
        <begin position="484"/>
        <end position="504"/>
    </location>
</feature>
<keyword evidence="10 20" id="KW-0812">Transmembrane</keyword>
<dbReference type="PROSITE" id="PS51019">
    <property type="entry name" value="REELIN"/>
    <property type="match status" value="1"/>
</dbReference>
<organism evidence="25 26">
    <name type="scientific">Amphibalanus amphitrite</name>
    <name type="common">Striped barnacle</name>
    <name type="synonym">Balanus amphitrite</name>
    <dbReference type="NCBI Taxonomy" id="1232801"/>
    <lineage>
        <taxon>Eukaryota</taxon>
        <taxon>Metazoa</taxon>
        <taxon>Ecdysozoa</taxon>
        <taxon>Arthropoda</taxon>
        <taxon>Crustacea</taxon>
        <taxon>Multicrustacea</taxon>
        <taxon>Cirripedia</taxon>
        <taxon>Thoracica</taxon>
        <taxon>Thoracicalcarea</taxon>
        <taxon>Balanomorpha</taxon>
        <taxon>Balanoidea</taxon>
        <taxon>Balanidae</taxon>
        <taxon>Amphibalaninae</taxon>
        <taxon>Amphibalanus</taxon>
    </lineage>
</organism>
<evidence type="ECO:0000313" key="26">
    <source>
        <dbReference type="Proteomes" id="UP000440578"/>
    </source>
</evidence>
<dbReference type="Gene3D" id="2.60.40.4060">
    <property type="entry name" value="Reeler domain"/>
    <property type="match status" value="1"/>
</dbReference>
<evidence type="ECO:0000256" key="1">
    <source>
        <dbReference type="ARBA" id="ARBA00001970"/>
    </source>
</evidence>
<keyword evidence="14 20" id="KW-1133">Transmembrane helix</keyword>
<dbReference type="Gene3D" id="1.20.120.1770">
    <property type="match status" value="1"/>
</dbReference>
<dbReference type="InterPro" id="IPR042307">
    <property type="entry name" value="Reeler_sf"/>
</dbReference>
<evidence type="ECO:0000256" key="16">
    <source>
        <dbReference type="ARBA" id="ARBA00023022"/>
    </source>
</evidence>
<keyword evidence="7" id="KW-0964">Secreted</keyword>
<keyword evidence="12" id="KW-0391">Immunity</keyword>
<feature type="transmembrane region" description="Helical" evidence="20">
    <location>
        <begin position="442"/>
        <end position="463"/>
    </location>
</feature>
<keyword evidence="15" id="KW-0408">Iron</keyword>
<evidence type="ECO:0000313" key="25">
    <source>
        <dbReference type="EMBL" id="KAF0292622.1"/>
    </source>
</evidence>
<keyword evidence="6" id="KW-0813">Transport</keyword>
<comment type="similarity">
    <text evidence="5">Belongs to the FRRS1 family.</text>
</comment>
<evidence type="ECO:0000256" key="21">
    <source>
        <dbReference type="SAM" id="SignalP"/>
    </source>
</evidence>
<protein>
    <submittedName>
        <fullName evidence="25">Putative ferric-chelate reductase 1</fullName>
    </submittedName>
</protein>
<keyword evidence="17 20" id="KW-0472">Membrane</keyword>
<keyword evidence="8" id="KW-0929">Antimicrobial</keyword>
<feature type="chain" id="PRO_5025376318" evidence="21">
    <location>
        <begin position="24"/>
        <end position="681"/>
    </location>
</feature>
<evidence type="ECO:0000256" key="5">
    <source>
        <dbReference type="ARBA" id="ARBA00009195"/>
    </source>
</evidence>
<feature type="domain" description="Reelin" evidence="24">
    <location>
        <begin position="10"/>
        <end position="184"/>
    </location>
</feature>
<dbReference type="PANTHER" id="PTHR45828:SF9">
    <property type="entry name" value="CELL WALL INTEGRITY AND STRESS RESPONSE COMPONENT 4-LIKE-RELATED"/>
    <property type="match status" value="1"/>
</dbReference>
<evidence type="ECO:0000256" key="13">
    <source>
        <dbReference type="ARBA" id="ARBA00022982"/>
    </source>
</evidence>
<evidence type="ECO:0000256" key="3">
    <source>
        <dbReference type="ARBA" id="ARBA00004613"/>
    </source>
</evidence>
<dbReference type="SMART" id="SM00665">
    <property type="entry name" value="B561"/>
    <property type="match status" value="1"/>
</dbReference>
<proteinExistence type="inferred from homology"/>
<comment type="caution">
    <text evidence="25">The sequence shown here is derived from an EMBL/GenBank/DDBJ whole genome shotgun (WGS) entry which is preliminary data.</text>
</comment>
<comment type="similarity">
    <text evidence="4">Belongs to the insect defense protein family.</text>
</comment>
<feature type="transmembrane region" description="Helical" evidence="20">
    <location>
        <begin position="582"/>
        <end position="601"/>
    </location>
</feature>
<dbReference type="Pfam" id="PF02014">
    <property type="entry name" value="Reeler"/>
    <property type="match status" value="1"/>
</dbReference>
<dbReference type="InterPro" id="IPR006593">
    <property type="entry name" value="Cyt_b561/ferric_Rdtase_TM"/>
</dbReference>
<name>A0A6A4VPH6_AMPAM</name>
<dbReference type="CDD" id="cd09628">
    <property type="entry name" value="DOMON_SDR_2_like"/>
    <property type="match status" value="1"/>
</dbReference>
<dbReference type="Pfam" id="PF03351">
    <property type="entry name" value="DOMON"/>
    <property type="match status" value="1"/>
</dbReference>
<dbReference type="PROSITE" id="PS51257">
    <property type="entry name" value="PROKAR_LIPOPROTEIN"/>
    <property type="match status" value="1"/>
</dbReference>
<dbReference type="PROSITE" id="PS50836">
    <property type="entry name" value="DOMON"/>
    <property type="match status" value="1"/>
</dbReference>
<reference evidence="25 26" key="1">
    <citation type="submission" date="2019-07" db="EMBL/GenBank/DDBJ databases">
        <title>Draft genome assembly of a fouling barnacle, Amphibalanus amphitrite (Darwin, 1854): The first reference genome for Thecostraca.</title>
        <authorList>
            <person name="Kim W."/>
        </authorList>
    </citation>
    <scope>NUCLEOTIDE SEQUENCE [LARGE SCALE GENOMIC DNA]</scope>
    <source>
        <strain evidence="25">SNU_AA5</strain>
        <tissue evidence="25">Soma without cirri and trophi</tissue>
    </source>
</reference>
<dbReference type="Proteomes" id="UP000440578">
    <property type="component" value="Unassembled WGS sequence"/>
</dbReference>
<dbReference type="InterPro" id="IPR002861">
    <property type="entry name" value="Reeler_dom"/>
</dbReference>
<dbReference type="PROSITE" id="PS50939">
    <property type="entry name" value="CYTOCHROME_B561"/>
    <property type="match status" value="1"/>
</dbReference>